<evidence type="ECO:0000313" key="1">
    <source>
        <dbReference type="EMBL" id="KKK68769.1"/>
    </source>
</evidence>
<gene>
    <name evidence="1" type="ORF">LCGC14_2940730</name>
</gene>
<sequence>MRHPYDDPTRDAQDSKERLAKAIRVAVNEAMEAVARRLDEESSHALLPWIERGHADARVRSYTLKSAAATVRTGKVTS</sequence>
<organism evidence="1">
    <name type="scientific">marine sediment metagenome</name>
    <dbReference type="NCBI Taxonomy" id="412755"/>
    <lineage>
        <taxon>unclassified sequences</taxon>
        <taxon>metagenomes</taxon>
        <taxon>ecological metagenomes</taxon>
    </lineage>
</organism>
<dbReference type="AlphaFoldDB" id="A0A0F8ZQU6"/>
<protein>
    <submittedName>
        <fullName evidence="1">Uncharacterized protein</fullName>
    </submittedName>
</protein>
<proteinExistence type="predicted"/>
<name>A0A0F8ZQU6_9ZZZZ</name>
<accession>A0A0F8ZQU6</accession>
<dbReference type="EMBL" id="LAZR01058977">
    <property type="protein sequence ID" value="KKK68769.1"/>
    <property type="molecule type" value="Genomic_DNA"/>
</dbReference>
<comment type="caution">
    <text evidence="1">The sequence shown here is derived from an EMBL/GenBank/DDBJ whole genome shotgun (WGS) entry which is preliminary data.</text>
</comment>
<reference evidence="1" key="1">
    <citation type="journal article" date="2015" name="Nature">
        <title>Complex archaea that bridge the gap between prokaryotes and eukaryotes.</title>
        <authorList>
            <person name="Spang A."/>
            <person name="Saw J.H."/>
            <person name="Jorgensen S.L."/>
            <person name="Zaremba-Niedzwiedzka K."/>
            <person name="Martijn J."/>
            <person name="Lind A.E."/>
            <person name="van Eijk R."/>
            <person name="Schleper C."/>
            <person name="Guy L."/>
            <person name="Ettema T.J."/>
        </authorList>
    </citation>
    <scope>NUCLEOTIDE SEQUENCE</scope>
</reference>